<reference evidence="2" key="1">
    <citation type="submission" date="2022-03" db="EMBL/GenBank/DDBJ databases">
        <authorList>
            <person name="Sayadi A."/>
        </authorList>
    </citation>
    <scope>NUCLEOTIDE SEQUENCE</scope>
</reference>
<gene>
    <name evidence="2" type="ORF">ACAOBT_LOCUS318</name>
</gene>
<accession>A0A9P0JIX6</accession>
<comment type="caution">
    <text evidence="2">The sequence shown here is derived from an EMBL/GenBank/DDBJ whole genome shotgun (WGS) entry which is preliminary data.</text>
</comment>
<name>A0A9P0JIX6_ACAOB</name>
<evidence type="ECO:0000313" key="3">
    <source>
        <dbReference type="Proteomes" id="UP001152888"/>
    </source>
</evidence>
<dbReference type="AlphaFoldDB" id="A0A9P0JIX6"/>
<keyword evidence="1" id="KW-0472">Membrane</keyword>
<feature type="transmembrane region" description="Helical" evidence="1">
    <location>
        <begin position="20"/>
        <end position="43"/>
    </location>
</feature>
<keyword evidence="1" id="KW-0812">Transmembrane</keyword>
<dbReference type="EMBL" id="CAKOFQ010006652">
    <property type="protein sequence ID" value="CAH1953967.1"/>
    <property type="molecule type" value="Genomic_DNA"/>
</dbReference>
<evidence type="ECO:0000313" key="2">
    <source>
        <dbReference type="EMBL" id="CAH1953967.1"/>
    </source>
</evidence>
<protein>
    <submittedName>
        <fullName evidence="2">Uncharacterized protein</fullName>
    </submittedName>
</protein>
<keyword evidence="3" id="KW-1185">Reference proteome</keyword>
<organism evidence="2 3">
    <name type="scientific">Acanthoscelides obtectus</name>
    <name type="common">Bean weevil</name>
    <name type="synonym">Bruchus obtectus</name>
    <dbReference type="NCBI Taxonomy" id="200917"/>
    <lineage>
        <taxon>Eukaryota</taxon>
        <taxon>Metazoa</taxon>
        <taxon>Ecdysozoa</taxon>
        <taxon>Arthropoda</taxon>
        <taxon>Hexapoda</taxon>
        <taxon>Insecta</taxon>
        <taxon>Pterygota</taxon>
        <taxon>Neoptera</taxon>
        <taxon>Endopterygota</taxon>
        <taxon>Coleoptera</taxon>
        <taxon>Polyphaga</taxon>
        <taxon>Cucujiformia</taxon>
        <taxon>Chrysomeloidea</taxon>
        <taxon>Chrysomelidae</taxon>
        <taxon>Bruchinae</taxon>
        <taxon>Bruchini</taxon>
        <taxon>Acanthoscelides</taxon>
    </lineage>
</organism>
<dbReference type="Proteomes" id="UP001152888">
    <property type="component" value="Unassembled WGS sequence"/>
</dbReference>
<evidence type="ECO:0000256" key="1">
    <source>
        <dbReference type="SAM" id="Phobius"/>
    </source>
</evidence>
<keyword evidence="1" id="KW-1133">Transmembrane helix</keyword>
<proteinExistence type="predicted"/>
<sequence length="69" mass="7929">MQLLEIASNFLSACSKRLNVRLLTLVTLSLLATFHTYCLYIFIFDVQEYDIVIISRLILESRPGHAARN</sequence>